<accession>A0A8R7QZ53</accession>
<keyword evidence="3" id="KW-1185">Reference proteome</keyword>
<reference evidence="3" key="1">
    <citation type="journal article" date="2013" name="Nature">
        <title>Draft genome of the wheat A-genome progenitor Triticum urartu.</title>
        <authorList>
            <person name="Ling H.Q."/>
            <person name="Zhao S."/>
            <person name="Liu D."/>
            <person name="Wang J."/>
            <person name="Sun H."/>
            <person name="Zhang C."/>
            <person name="Fan H."/>
            <person name="Li D."/>
            <person name="Dong L."/>
            <person name="Tao Y."/>
            <person name="Gao C."/>
            <person name="Wu H."/>
            <person name="Li Y."/>
            <person name="Cui Y."/>
            <person name="Guo X."/>
            <person name="Zheng S."/>
            <person name="Wang B."/>
            <person name="Yu K."/>
            <person name="Liang Q."/>
            <person name="Yang W."/>
            <person name="Lou X."/>
            <person name="Chen J."/>
            <person name="Feng M."/>
            <person name="Jian J."/>
            <person name="Zhang X."/>
            <person name="Luo G."/>
            <person name="Jiang Y."/>
            <person name="Liu J."/>
            <person name="Wang Z."/>
            <person name="Sha Y."/>
            <person name="Zhang B."/>
            <person name="Wu H."/>
            <person name="Tang D."/>
            <person name="Shen Q."/>
            <person name="Xue P."/>
            <person name="Zou S."/>
            <person name="Wang X."/>
            <person name="Liu X."/>
            <person name="Wang F."/>
            <person name="Yang Y."/>
            <person name="An X."/>
            <person name="Dong Z."/>
            <person name="Zhang K."/>
            <person name="Zhang X."/>
            <person name="Luo M.C."/>
            <person name="Dvorak J."/>
            <person name="Tong Y."/>
            <person name="Wang J."/>
            <person name="Yang H."/>
            <person name="Li Z."/>
            <person name="Wang D."/>
            <person name="Zhang A."/>
            <person name="Wang J."/>
        </authorList>
    </citation>
    <scope>NUCLEOTIDE SEQUENCE</scope>
    <source>
        <strain evidence="3">cv. G1812</strain>
    </source>
</reference>
<sequence length="66" mass="7013">MSVASCAGGSKASPTVARACDSTVHRQRARVGFPQQVWRRGEPPCLRPEPSHARNEGLPDGQCIAA</sequence>
<dbReference type="Gramene" id="TuG1812G0700002114.01.T01">
    <property type="protein sequence ID" value="TuG1812G0700002114.01.T01"/>
    <property type="gene ID" value="TuG1812G0700002114.01"/>
</dbReference>
<evidence type="ECO:0000313" key="3">
    <source>
        <dbReference type="Proteomes" id="UP000015106"/>
    </source>
</evidence>
<dbReference type="EnsemblPlants" id="TuG1812G0700002114.01.T01">
    <property type="protein sequence ID" value="TuG1812G0700002114.01.T01"/>
    <property type="gene ID" value="TuG1812G0700002114.01"/>
</dbReference>
<reference evidence="2" key="2">
    <citation type="submission" date="2018-03" db="EMBL/GenBank/DDBJ databases">
        <title>The Triticum urartu genome reveals the dynamic nature of wheat genome evolution.</title>
        <authorList>
            <person name="Ling H."/>
            <person name="Ma B."/>
            <person name="Shi X."/>
            <person name="Liu H."/>
            <person name="Dong L."/>
            <person name="Sun H."/>
            <person name="Cao Y."/>
            <person name="Gao Q."/>
            <person name="Zheng S."/>
            <person name="Li Y."/>
            <person name="Yu Y."/>
            <person name="Du H."/>
            <person name="Qi M."/>
            <person name="Li Y."/>
            <person name="Yu H."/>
            <person name="Cui Y."/>
            <person name="Wang N."/>
            <person name="Chen C."/>
            <person name="Wu H."/>
            <person name="Zhao Y."/>
            <person name="Zhang J."/>
            <person name="Li Y."/>
            <person name="Zhou W."/>
            <person name="Zhang B."/>
            <person name="Hu W."/>
            <person name="Eijk M."/>
            <person name="Tang J."/>
            <person name="Witsenboer H."/>
            <person name="Zhao S."/>
            <person name="Li Z."/>
            <person name="Zhang A."/>
            <person name="Wang D."/>
            <person name="Liang C."/>
        </authorList>
    </citation>
    <scope>NUCLEOTIDE SEQUENCE [LARGE SCALE GENOMIC DNA]</scope>
    <source>
        <strain evidence="2">cv. G1812</strain>
    </source>
</reference>
<organism evidence="2 3">
    <name type="scientific">Triticum urartu</name>
    <name type="common">Red wild einkorn</name>
    <name type="synonym">Crithodium urartu</name>
    <dbReference type="NCBI Taxonomy" id="4572"/>
    <lineage>
        <taxon>Eukaryota</taxon>
        <taxon>Viridiplantae</taxon>
        <taxon>Streptophyta</taxon>
        <taxon>Embryophyta</taxon>
        <taxon>Tracheophyta</taxon>
        <taxon>Spermatophyta</taxon>
        <taxon>Magnoliopsida</taxon>
        <taxon>Liliopsida</taxon>
        <taxon>Poales</taxon>
        <taxon>Poaceae</taxon>
        <taxon>BOP clade</taxon>
        <taxon>Pooideae</taxon>
        <taxon>Triticodae</taxon>
        <taxon>Triticeae</taxon>
        <taxon>Triticinae</taxon>
        <taxon>Triticum</taxon>
    </lineage>
</organism>
<feature type="region of interest" description="Disordered" evidence="1">
    <location>
        <begin position="1"/>
        <end position="66"/>
    </location>
</feature>
<proteinExistence type="predicted"/>
<dbReference type="Proteomes" id="UP000015106">
    <property type="component" value="Chromosome 7"/>
</dbReference>
<evidence type="ECO:0000256" key="1">
    <source>
        <dbReference type="SAM" id="MobiDB-lite"/>
    </source>
</evidence>
<protein>
    <submittedName>
        <fullName evidence="2">Uncharacterized protein</fullName>
    </submittedName>
</protein>
<evidence type="ECO:0000313" key="2">
    <source>
        <dbReference type="EnsemblPlants" id="TuG1812G0700002114.01.T01"/>
    </source>
</evidence>
<reference evidence="2" key="3">
    <citation type="submission" date="2022-06" db="UniProtKB">
        <authorList>
            <consortium name="EnsemblPlants"/>
        </authorList>
    </citation>
    <scope>IDENTIFICATION</scope>
</reference>
<dbReference type="AlphaFoldDB" id="A0A8R7QZ53"/>
<name>A0A8R7QZ53_TRIUA</name>